<sequence length="59" mass="6640">TSKRNGEDVSGACVVVRERGNSLLLKVHLDYGHIIDLQIVKCHYYFSVLIIVSYPIHGL</sequence>
<accession>A0ABC8S3W4</accession>
<feature type="non-terminal residue" evidence="1">
    <location>
        <position position="1"/>
    </location>
</feature>
<comment type="caution">
    <text evidence="1">The sequence shown here is derived from an EMBL/GenBank/DDBJ whole genome shotgun (WGS) entry which is preliminary data.</text>
</comment>
<evidence type="ECO:0000313" key="1">
    <source>
        <dbReference type="EMBL" id="CAK9151906.1"/>
    </source>
</evidence>
<proteinExistence type="predicted"/>
<keyword evidence="2" id="KW-1185">Reference proteome</keyword>
<organism evidence="1 2">
    <name type="scientific">Ilex paraguariensis</name>
    <name type="common">yerba mate</name>
    <dbReference type="NCBI Taxonomy" id="185542"/>
    <lineage>
        <taxon>Eukaryota</taxon>
        <taxon>Viridiplantae</taxon>
        <taxon>Streptophyta</taxon>
        <taxon>Embryophyta</taxon>
        <taxon>Tracheophyta</taxon>
        <taxon>Spermatophyta</taxon>
        <taxon>Magnoliopsida</taxon>
        <taxon>eudicotyledons</taxon>
        <taxon>Gunneridae</taxon>
        <taxon>Pentapetalae</taxon>
        <taxon>asterids</taxon>
        <taxon>campanulids</taxon>
        <taxon>Aquifoliales</taxon>
        <taxon>Aquifoliaceae</taxon>
        <taxon>Ilex</taxon>
    </lineage>
</organism>
<reference evidence="1 2" key="1">
    <citation type="submission" date="2024-02" db="EMBL/GenBank/DDBJ databases">
        <authorList>
            <person name="Vignale AGUSTIN F."/>
            <person name="Sosa J E."/>
            <person name="Modenutti C."/>
        </authorList>
    </citation>
    <scope>NUCLEOTIDE SEQUENCE [LARGE SCALE GENOMIC DNA]</scope>
</reference>
<evidence type="ECO:0000313" key="2">
    <source>
        <dbReference type="Proteomes" id="UP001642360"/>
    </source>
</evidence>
<dbReference type="Proteomes" id="UP001642360">
    <property type="component" value="Unassembled WGS sequence"/>
</dbReference>
<gene>
    <name evidence="1" type="ORF">ILEXP_LOCUS20074</name>
</gene>
<dbReference type="AlphaFoldDB" id="A0ABC8S3W4"/>
<protein>
    <submittedName>
        <fullName evidence="1">Uncharacterized protein</fullName>
    </submittedName>
</protein>
<name>A0ABC8S3W4_9AQUA</name>
<dbReference type="EMBL" id="CAUOFW020002170">
    <property type="protein sequence ID" value="CAK9151906.1"/>
    <property type="molecule type" value="Genomic_DNA"/>
</dbReference>